<keyword evidence="2" id="KW-0067">ATP-binding</keyword>
<dbReference type="Pfam" id="PF00005">
    <property type="entry name" value="ABC_tran"/>
    <property type="match status" value="1"/>
</dbReference>
<name>A0A5C3LJN3_9AGAR</name>
<dbReference type="GO" id="GO:0016887">
    <property type="term" value="F:ATP hydrolysis activity"/>
    <property type="evidence" value="ECO:0007669"/>
    <property type="project" value="InterPro"/>
</dbReference>
<feature type="transmembrane region" description="Helical" evidence="4">
    <location>
        <begin position="118"/>
        <end position="137"/>
    </location>
</feature>
<feature type="domain" description="ABC transporter" evidence="5">
    <location>
        <begin position="405"/>
        <end position="654"/>
    </location>
</feature>
<reference evidence="6 7" key="1">
    <citation type="journal article" date="2019" name="Nat. Ecol. Evol.">
        <title>Megaphylogeny resolves global patterns of mushroom evolution.</title>
        <authorList>
            <person name="Varga T."/>
            <person name="Krizsan K."/>
            <person name="Foldi C."/>
            <person name="Dima B."/>
            <person name="Sanchez-Garcia M."/>
            <person name="Sanchez-Ramirez S."/>
            <person name="Szollosi G.J."/>
            <person name="Szarkandi J.G."/>
            <person name="Papp V."/>
            <person name="Albert L."/>
            <person name="Andreopoulos W."/>
            <person name="Angelini C."/>
            <person name="Antonin V."/>
            <person name="Barry K.W."/>
            <person name="Bougher N.L."/>
            <person name="Buchanan P."/>
            <person name="Buyck B."/>
            <person name="Bense V."/>
            <person name="Catcheside P."/>
            <person name="Chovatia M."/>
            <person name="Cooper J."/>
            <person name="Damon W."/>
            <person name="Desjardin D."/>
            <person name="Finy P."/>
            <person name="Geml J."/>
            <person name="Haridas S."/>
            <person name="Hughes K."/>
            <person name="Justo A."/>
            <person name="Karasinski D."/>
            <person name="Kautmanova I."/>
            <person name="Kiss B."/>
            <person name="Kocsube S."/>
            <person name="Kotiranta H."/>
            <person name="LaButti K.M."/>
            <person name="Lechner B.E."/>
            <person name="Liimatainen K."/>
            <person name="Lipzen A."/>
            <person name="Lukacs Z."/>
            <person name="Mihaltcheva S."/>
            <person name="Morgado L.N."/>
            <person name="Niskanen T."/>
            <person name="Noordeloos M.E."/>
            <person name="Ohm R.A."/>
            <person name="Ortiz-Santana B."/>
            <person name="Ovrebo C."/>
            <person name="Racz N."/>
            <person name="Riley R."/>
            <person name="Savchenko A."/>
            <person name="Shiryaev A."/>
            <person name="Soop K."/>
            <person name="Spirin V."/>
            <person name="Szebenyi C."/>
            <person name="Tomsovsky M."/>
            <person name="Tulloss R.E."/>
            <person name="Uehling J."/>
            <person name="Grigoriev I.V."/>
            <person name="Vagvolgyi C."/>
            <person name="Papp T."/>
            <person name="Martin F.M."/>
            <person name="Miettinen O."/>
            <person name="Hibbett D.S."/>
            <person name="Nagy L.G."/>
        </authorList>
    </citation>
    <scope>NUCLEOTIDE SEQUENCE [LARGE SCALE GENOMIC DNA]</scope>
    <source>
        <strain evidence="6 7">CBS 166.37</strain>
    </source>
</reference>
<keyword evidence="4" id="KW-1133">Transmembrane helix</keyword>
<dbReference type="STRING" id="68775.A0A5C3LJN3"/>
<evidence type="ECO:0000256" key="1">
    <source>
        <dbReference type="ARBA" id="ARBA00022741"/>
    </source>
</evidence>
<dbReference type="InterPro" id="IPR003439">
    <property type="entry name" value="ABC_transporter-like_ATP-bd"/>
</dbReference>
<keyword evidence="6" id="KW-0378">Hydrolase</keyword>
<keyword evidence="7" id="KW-1185">Reference proteome</keyword>
<dbReference type="InterPro" id="IPR003593">
    <property type="entry name" value="AAA+_ATPase"/>
</dbReference>
<dbReference type="SUPFAM" id="SSF52540">
    <property type="entry name" value="P-loop containing nucleoside triphosphate hydrolases"/>
    <property type="match status" value="1"/>
</dbReference>
<dbReference type="OrthoDB" id="6500128at2759"/>
<keyword evidence="1" id="KW-0547">Nucleotide-binding</keyword>
<dbReference type="GO" id="GO:0005524">
    <property type="term" value="F:ATP binding"/>
    <property type="evidence" value="ECO:0007669"/>
    <property type="project" value="UniProtKB-KW"/>
</dbReference>
<keyword evidence="4" id="KW-0472">Membrane</keyword>
<evidence type="ECO:0000256" key="4">
    <source>
        <dbReference type="SAM" id="Phobius"/>
    </source>
</evidence>
<gene>
    <name evidence="6" type="ORF">BDQ12DRAFT_658692</name>
</gene>
<evidence type="ECO:0000256" key="2">
    <source>
        <dbReference type="ARBA" id="ARBA00022840"/>
    </source>
</evidence>
<evidence type="ECO:0000259" key="5">
    <source>
        <dbReference type="PROSITE" id="PS50893"/>
    </source>
</evidence>
<evidence type="ECO:0000313" key="6">
    <source>
        <dbReference type="EMBL" id="TFK32822.1"/>
    </source>
</evidence>
<dbReference type="PANTHER" id="PTHR24221:SF654">
    <property type="entry name" value="ATP-BINDING CASSETTE SUB-FAMILY B MEMBER 6"/>
    <property type="match status" value="1"/>
</dbReference>
<feature type="transmembrane region" description="Helical" evidence="4">
    <location>
        <begin position="226"/>
        <end position="251"/>
    </location>
</feature>
<protein>
    <submittedName>
        <fullName evidence="6">P-loop containing nucleoside triphosphate hydrolase protein</fullName>
    </submittedName>
</protein>
<accession>A0A5C3LJN3</accession>
<dbReference type="Proteomes" id="UP000308652">
    <property type="component" value="Unassembled WGS sequence"/>
</dbReference>
<evidence type="ECO:0000313" key="7">
    <source>
        <dbReference type="Proteomes" id="UP000308652"/>
    </source>
</evidence>
<dbReference type="GO" id="GO:0042626">
    <property type="term" value="F:ATPase-coupled transmembrane transporter activity"/>
    <property type="evidence" value="ECO:0007669"/>
    <property type="project" value="TreeGrafter"/>
</dbReference>
<evidence type="ECO:0000256" key="3">
    <source>
        <dbReference type="ARBA" id="ARBA00024363"/>
    </source>
</evidence>
<dbReference type="InterPro" id="IPR039421">
    <property type="entry name" value="Type_1_exporter"/>
</dbReference>
<dbReference type="SMART" id="SM00382">
    <property type="entry name" value="AAA"/>
    <property type="match status" value="1"/>
</dbReference>
<comment type="similarity">
    <text evidence="3">Belongs to the ABC transporter superfamily. ABCB family. Heavy Metal importer (TC 3.A.1.210) subfamily.</text>
</comment>
<keyword evidence="4" id="KW-0812">Transmembrane</keyword>
<dbReference type="PROSITE" id="PS50893">
    <property type="entry name" value="ABC_TRANSPORTER_2"/>
    <property type="match status" value="1"/>
</dbReference>
<dbReference type="EMBL" id="ML213662">
    <property type="protein sequence ID" value="TFK32822.1"/>
    <property type="molecule type" value="Genomic_DNA"/>
</dbReference>
<dbReference type="InterPro" id="IPR027417">
    <property type="entry name" value="P-loop_NTPase"/>
</dbReference>
<proteinExistence type="inferred from homology"/>
<dbReference type="Gene3D" id="3.40.50.300">
    <property type="entry name" value="P-loop containing nucleotide triphosphate hydrolases"/>
    <property type="match status" value="1"/>
</dbReference>
<dbReference type="PANTHER" id="PTHR24221">
    <property type="entry name" value="ATP-BINDING CASSETTE SUB-FAMILY B"/>
    <property type="match status" value="1"/>
</dbReference>
<sequence length="654" mass="74165">MSPTTRHFSWGIFEVAYDVYPARPLCSVWNLECIRAFEESLFFFLCFLAEFFEIAPRALTLHLLGYIWMSISPVFSLYLGWSVLEVVSYLVFTLNSYGKSWQVQELILSKRISDYDRMLLQIFICMWLLSVSTSIIVERLLEENKLILGGHLRSHFLPELAKGRLDHKLRMSLPDSWAFGEIAPGLDFFEEFTMRIRSILTLILQVVVLVHIISQMGPPDSHILSCLVIIFLFIMFFAPSNGVGGFGYTFWTKNEHYHRLNSLYSIIFNDTYRQTLVKDEYKKSSDALGIAKSDTLALACTLPPPWYWVVARNFVIDYPMALYALTLPWRFSSSSLTTMALFQYAIVTLKQGINCLRGCHNPVSLHDIMRKAQRLYETIESNKQQHLGAGCYPDSLASYPKGMKLSFRNVSFRYEDTINPEFNAVNNITLDIEPGQLVVIVGANGSGKTSLLNLLPRLAEPTSGEIYIDDKPSSDYDTLQIRRSIAFLAQNEQIYPVSLRENILMGLTGVERKHADNPEKISEAAVLGGSYDLMSRLGWDTILNRCGVVGQSMRGCGNGDIGDGALAELERNSPSSKEISISCGEKQRLIASRTFMRVKNSSVKLLVVDEPTSSLDPIAERELFNRFRELRDGRTVIFVSHRFGNLVKHADLIM</sequence>
<feature type="transmembrane region" description="Helical" evidence="4">
    <location>
        <begin position="196"/>
        <end position="214"/>
    </location>
</feature>
<dbReference type="AlphaFoldDB" id="A0A5C3LJN3"/>
<dbReference type="CDD" id="cd03228">
    <property type="entry name" value="ABCC_MRP_Like"/>
    <property type="match status" value="1"/>
</dbReference>
<organism evidence="6 7">
    <name type="scientific">Crucibulum laeve</name>
    <dbReference type="NCBI Taxonomy" id="68775"/>
    <lineage>
        <taxon>Eukaryota</taxon>
        <taxon>Fungi</taxon>
        <taxon>Dikarya</taxon>
        <taxon>Basidiomycota</taxon>
        <taxon>Agaricomycotina</taxon>
        <taxon>Agaricomycetes</taxon>
        <taxon>Agaricomycetidae</taxon>
        <taxon>Agaricales</taxon>
        <taxon>Agaricineae</taxon>
        <taxon>Nidulariaceae</taxon>
        <taxon>Crucibulum</taxon>
    </lineage>
</organism>